<evidence type="ECO:0000313" key="1">
    <source>
        <dbReference type="EMBL" id="KAI1703162.1"/>
    </source>
</evidence>
<sequence>MSDSEGNALSKAVLAIIQTVSGSTMQTFNYFGQRFSSWILVRLKNMILYRCAICGKRSATYCQTLQLKGLPNMTHKWRVCRNCCNCEDPMD</sequence>
<protein>
    <submittedName>
        <fullName evidence="1">Uncharacterized protein</fullName>
    </submittedName>
</protein>
<gene>
    <name evidence="1" type="ORF">DdX_15100</name>
</gene>
<name>A0AAD4R1B3_9BILA</name>
<dbReference type="AlphaFoldDB" id="A0AAD4R1B3"/>
<accession>A0AAD4R1B3</accession>
<reference evidence="1" key="1">
    <citation type="submission" date="2022-01" db="EMBL/GenBank/DDBJ databases">
        <title>Genome Sequence Resource for Two Populations of Ditylenchus destructor, the Migratory Endoparasitic Phytonematode.</title>
        <authorList>
            <person name="Zhang H."/>
            <person name="Lin R."/>
            <person name="Xie B."/>
        </authorList>
    </citation>
    <scope>NUCLEOTIDE SEQUENCE</scope>
    <source>
        <strain evidence="1">BazhouSP</strain>
    </source>
</reference>
<dbReference type="Proteomes" id="UP001201812">
    <property type="component" value="Unassembled WGS sequence"/>
</dbReference>
<proteinExistence type="predicted"/>
<comment type="caution">
    <text evidence="1">The sequence shown here is derived from an EMBL/GenBank/DDBJ whole genome shotgun (WGS) entry which is preliminary data.</text>
</comment>
<dbReference type="EMBL" id="JAKKPZ010000087">
    <property type="protein sequence ID" value="KAI1703162.1"/>
    <property type="molecule type" value="Genomic_DNA"/>
</dbReference>
<evidence type="ECO:0000313" key="2">
    <source>
        <dbReference type="Proteomes" id="UP001201812"/>
    </source>
</evidence>
<keyword evidence="2" id="KW-1185">Reference proteome</keyword>
<organism evidence="1 2">
    <name type="scientific">Ditylenchus destructor</name>
    <dbReference type="NCBI Taxonomy" id="166010"/>
    <lineage>
        <taxon>Eukaryota</taxon>
        <taxon>Metazoa</taxon>
        <taxon>Ecdysozoa</taxon>
        <taxon>Nematoda</taxon>
        <taxon>Chromadorea</taxon>
        <taxon>Rhabditida</taxon>
        <taxon>Tylenchina</taxon>
        <taxon>Tylenchomorpha</taxon>
        <taxon>Sphaerularioidea</taxon>
        <taxon>Anguinidae</taxon>
        <taxon>Anguininae</taxon>
        <taxon>Ditylenchus</taxon>
    </lineage>
</organism>